<comment type="catalytic activity">
    <reaction evidence="1">
        <text>(8S)-3',8-cyclo-7,8-dihydroguanosine 5'-triphosphate = cyclic pyranopterin phosphate + diphosphate</text>
        <dbReference type="Rhea" id="RHEA:49580"/>
        <dbReference type="ChEBI" id="CHEBI:33019"/>
        <dbReference type="ChEBI" id="CHEBI:59648"/>
        <dbReference type="ChEBI" id="CHEBI:131766"/>
        <dbReference type="EC" id="4.6.1.17"/>
    </reaction>
</comment>
<dbReference type="Pfam" id="PF01967">
    <property type="entry name" value="MoaC"/>
    <property type="match status" value="1"/>
</dbReference>
<dbReference type="InterPro" id="IPR036522">
    <property type="entry name" value="MoaC_sf"/>
</dbReference>
<evidence type="ECO:0000256" key="3">
    <source>
        <dbReference type="ARBA" id="ARBA00012575"/>
    </source>
</evidence>
<evidence type="ECO:0000313" key="8">
    <source>
        <dbReference type="EMBL" id="CAB4985215.1"/>
    </source>
</evidence>
<evidence type="ECO:0000313" key="7">
    <source>
        <dbReference type="EMBL" id="CAB4717367.1"/>
    </source>
</evidence>
<keyword evidence="5" id="KW-0456">Lyase</keyword>
<protein>
    <recommendedName>
        <fullName evidence="3">cyclic pyranopterin monophosphate synthase</fullName>
        <ecNumber evidence="3">4.6.1.17</ecNumber>
    </recommendedName>
</protein>
<evidence type="ECO:0000256" key="2">
    <source>
        <dbReference type="ARBA" id="ARBA00005046"/>
    </source>
</evidence>
<proteinExistence type="inferred from homology"/>
<sequence length="159" mass="16990">MTSFKFTHLDDEGNARMVDVTEKEVTHRRALARGRVHMEPATAEQIAAGGLAKGDVLAVARVAAIQAAKQTANLIPLCHPLRLGSITVDFAVGATCVEIEVVVEAVDRTGVEMEALTAVSVAALTIYDMAKAVDKEMVIGEIALWEKDGGRSGAYRRTN</sequence>
<dbReference type="NCBIfam" id="TIGR00581">
    <property type="entry name" value="moaC"/>
    <property type="match status" value="1"/>
</dbReference>
<dbReference type="Gene3D" id="3.30.70.640">
    <property type="entry name" value="Molybdopterin cofactor biosynthesis C (MoaC) domain"/>
    <property type="match status" value="1"/>
</dbReference>
<reference evidence="9" key="1">
    <citation type="submission" date="2020-05" db="EMBL/GenBank/DDBJ databases">
        <authorList>
            <person name="Chiriac C."/>
            <person name="Salcher M."/>
            <person name="Ghai R."/>
            <person name="Kavagutti S V."/>
        </authorList>
    </citation>
    <scope>NUCLEOTIDE SEQUENCE</scope>
</reference>
<evidence type="ECO:0000259" key="6">
    <source>
        <dbReference type="Pfam" id="PF01967"/>
    </source>
</evidence>
<gene>
    <name evidence="7" type="ORF">UFOPK2683_00361</name>
    <name evidence="8" type="ORF">UFOPK3897_01372</name>
    <name evidence="9" type="ORF">UFOPK4121_01418</name>
</gene>
<dbReference type="GO" id="GO:0006777">
    <property type="term" value="P:Mo-molybdopterin cofactor biosynthetic process"/>
    <property type="evidence" value="ECO:0007669"/>
    <property type="project" value="UniProtKB-KW"/>
</dbReference>
<evidence type="ECO:0000256" key="1">
    <source>
        <dbReference type="ARBA" id="ARBA00001637"/>
    </source>
</evidence>
<dbReference type="GO" id="GO:0061799">
    <property type="term" value="F:cyclic pyranopterin monophosphate synthase activity"/>
    <property type="evidence" value="ECO:0007669"/>
    <property type="project" value="UniProtKB-EC"/>
</dbReference>
<dbReference type="HAMAP" id="MF_01224_B">
    <property type="entry name" value="MoaC_B"/>
    <property type="match status" value="1"/>
</dbReference>
<accession>A0A6J7RRD1</accession>
<dbReference type="NCBIfam" id="NF006870">
    <property type="entry name" value="PRK09364.1"/>
    <property type="match status" value="1"/>
</dbReference>
<dbReference type="PANTHER" id="PTHR22960">
    <property type="entry name" value="MOLYBDOPTERIN COFACTOR SYNTHESIS PROTEIN A"/>
    <property type="match status" value="1"/>
</dbReference>
<dbReference type="InterPro" id="IPR050105">
    <property type="entry name" value="MoCo_biosynth_MoaA/MoaC"/>
</dbReference>
<dbReference type="CDD" id="cd01420">
    <property type="entry name" value="MoaC_PE"/>
    <property type="match status" value="1"/>
</dbReference>
<dbReference type="SUPFAM" id="SSF55040">
    <property type="entry name" value="Molybdenum cofactor biosynthesis protein C, MoaC"/>
    <property type="match status" value="1"/>
</dbReference>
<comment type="pathway">
    <text evidence="2">Cofactor biosynthesis; molybdopterin biosynthesis.</text>
</comment>
<dbReference type="PANTHER" id="PTHR22960:SF29">
    <property type="entry name" value="CYCLIC PYRANOPTERIN MONOPHOSPHATE SYNTHASE"/>
    <property type="match status" value="1"/>
</dbReference>
<dbReference type="EMBL" id="CAEZYK010000012">
    <property type="protein sequence ID" value="CAB4717367.1"/>
    <property type="molecule type" value="Genomic_DNA"/>
</dbReference>
<evidence type="ECO:0000256" key="4">
    <source>
        <dbReference type="ARBA" id="ARBA00023150"/>
    </source>
</evidence>
<dbReference type="AlphaFoldDB" id="A0A6J7RRD1"/>
<keyword evidence="4" id="KW-0501">Molybdenum cofactor biosynthesis</keyword>
<dbReference type="InterPro" id="IPR023045">
    <property type="entry name" value="MoaC"/>
</dbReference>
<dbReference type="EMBL" id="CAFBOF010000042">
    <property type="protein sequence ID" value="CAB4985215.1"/>
    <property type="molecule type" value="Genomic_DNA"/>
</dbReference>
<feature type="domain" description="Molybdopterin cofactor biosynthesis C (MoaC)" evidence="6">
    <location>
        <begin position="17"/>
        <end position="150"/>
    </location>
</feature>
<organism evidence="9">
    <name type="scientific">freshwater metagenome</name>
    <dbReference type="NCBI Taxonomy" id="449393"/>
    <lineage>
        <taxon>unclassified sequences</taxon>
        <taxon>metagenomes</taxon>
        <taxon>ecological metagenomes</taxon>
    </lineage>
</organism>
<dbReference type="InterPro" id="IPR002820">
    <property type="entry name" value="Mopterin_CF_biosynth-C_dom"/>
</dbReference>
<dbReference type="EC" id="4.6.1.17" evidence="3"/>
<name>A0A6J7RRD1_9ZZZZ</name>
<evidence type="ECO:0000313" key="9">
    <source>
        <dbReference type="EMBL" id="CAB5031431.1"/>
    </source>
</evidence>
<dbReference type="EMBL" id="CAFBPQ010000061">
    <property type="protein sequence ID" value="CAB5031431.1"/>
    <property type="molecule type" value="Genomic_DNA"/>
</dbReference>
<dbReference type="InterPro" id="IPR047594">
    <property type="entry name" value="MoaC_bact/euk"/>
</dbReference>
<evidence type="ECO:0000256" key="5">
    <source>
        <dbReference type="ARBA" id="ARBA00023239"/>
    </source>
</evidence>
<dbReference type="UniPathway" id="UPA00344"/>